<dbReference type="AlphaFoldDB" id="V6LW72"/>
<organism evidence="3">
    <name type="scientific">Spironucleus salmonicida</name>
    <dbReference type="NCBI Taxonomy" id="348837"/>
    <lineage>
        <taxon>Eukaryota</taxon>
        <taxon>Metamonada</taxon>
        <taxon>Diplomonadida</taxon>
        <taxon>Hexamitidae</taxon>
        <taxon>Hexamitinae</taxon>
        <taxon>Spironucleus</taxon>
    </lineage>
</organism>
<gene>
    <name evidence="2" type="ORF">SS50377_11312</name>
    <name evidence="3" type="ORF">SS50377_11333</name>
</gene>
<reference evidence="3" key="1">
    <citation type="journal article" date="2014" name="PLoS Genet.">
        <title>The Genome of Spironucleus salmonicida Highlights a Fish Pathogen Adapted to Fluctuating Environments.</title>
        <authorList>
            <person name="Xu F."/>
            <person name="Jerlstrom-Hultqvist J."/>
            <person name="Einarsson E."/>
            <person name="Astvaldsson A."/>
            <person name="Svard S.G."/>
            <person name="Andersson J.O."/>
        </authorList>
    </citation>
    <scope>NUCLEOTIDE SEQUENCE</scope>
</reference>
<dbReference type="VEuPathDB" id="GiardiaDB:SS50377_22701"/>
<dbReference type="EMBL" id="KI545983">
    <property type="protein sequence ID" value="EST48481.1"/>
    <property type="molecule type" value="Genomic_DNA"/>
</dbReference>
<feature type="region of interest" description="Disordered" evidence="1">
    <location>
        <begin position="75"/>
        <end position="179"/>
    </location>
</feature>
<feature type="compositionally biased region" description="Basic and acidic residues" evidence="1">
    <location>
        <begin position="115"/>
        <end position="133"/>
    </location>
</feature>
<feature type="compositionally biased region" description="Low complexity" evidence="1">
    <location>
        <begin position="137"/>
        <end position="158"/>
    </location>
</feature>
<dbReference type="EMBL" id="KI545983">
    <property type="protein sequence ID" value="EST48498.1"/>
    <property type="molecule type" value="Genomic_DNA"/>
</dbReference>
<name>V6LW72_9EUKA</name>
<accession>V6LW72</accession>
<evidence type="ECO:0000256" key="1">
    <source>
        <dbReference type="SAM" id="MobiDB-lite"/>
    </source>
</evidence>
<protein>
    <submittedName>
        <fullName evidence="3">Uncharacterized protein</fullName>
    </submittedName>
</protein>
<evidence type="ECO:0000313" key="3">
    <source>
        <dbReference type="EMBL" id="EST48498.1"/>
    </source>
</evidence>
<feature type="compositionally biased region" description="Low complexity" evidence="1">
    <location>
        <begin position="81"/>
        <end position="100"/>
    </location>
</feature>
<proteinExistence type="predicted"/>
<evidence type="ECO:0000313" key="2">
    <source>
        <dbReference type="EMBL" id="EST48481.1"/>
    </source>
</evidence>
<sequence length="239" mass="26210">MTETEPNMTKIAQLAKSCTDKISEQGVQAQMLEIMSKQSQQQSKAFSKLHKRIPKDSKFNVYYEAKYHLESTTYQQTQVRQAVPAPHQAGPAAPEGQQQGLRQGSQDEPGIAEEVYQREGCPRKDATGGEGHAEPLQSGAQPESGGAAEEAAGQGEAANYGRQRSQQAEQCGLQHVRKHRHRLPEQAPDGLRQHPEAGEAVLLAHLGHQRDPGLLREAEVAKLLRADVRRGGPEHEVPI</sequence>